<dbReference type="GO" id="GO:0009893">
    <property type="term" value="P:positive regulation of metabolic process"/>
    <property type="evidence" value="ECO:0007669"/>
    <property type="project" value="UniProtKB-ARBA"/>
</dbReference>
<dbReference type="PANTHER" id="PTHR31069">
    <property type="entry name" value="OLEATE-ACTIVATED TRANSCRIPTION FACTOR 1-RELATED"/>
    <property type="match status" value="1"/>
</dbReference>
<proteinExistence type="predicted"/>
<dbReference type="GO" id="GO:0000981">
    <property type="term" value="F:DNA-binding transcription factor activity, RNA polymerase II-specific"/>
    <property type="evidence" value="ECO:0007669"/>
    <property type="project" value="InterPro"/>
</dbReference>
<dbReference type="Pfam" id="PF00172">
    <property type="entry name" value="Zn_clus"/>
    <property type="match status" value="1"/>
</dbReference>
<evidence type="ECO:0000313" key="6">
    <source>
        <dbReference type="EMBL" id="PLB53170.1"/>
    </source>
</evidence>
<dbReference type="Gene3D" id="4.10.240.10">
    <property type="entry name" value="Zn(2)-C6 fungal-type DNA-binding domain"/>
    <property type="match status" value="1"/>
</dbReference>
<reference evidence="6 7" key="1">
    <citation type="submission" date="2016-12" db="EMBL/GenBank/DDBJ databases">
        <title>The genomes of Aspergillus section Nigri reveals drivers in fungal speciation.</title>
        <authorList>
            <consortium name="DOE Joint Genome Institute"/>
            <person name="Vesth T.C."/>
            <person name="Nybo J."/>
            <person name="Theobald S."/>
            <person name="Brandl J."/>
            <person name="Frisvad J.C."/>
            <person name="Nielsen K.F."/>
            <person name="Lyhne E.K."/>
            <person name="Kogle M.E."/>
            <person name="Kuo A."/>
            <person name="Riley R."/>
            <person name="Clum A."/>
            <person name="Nolan M."/>
            <person name="Lipzen A."/>
            <person name="Salamov A."/>
            <person name="Henrissat B."/>
            <person name="Wiebenga A."/>
            <person name="De Vries R.P."/>
            <person name="Grigoriev I.V."/>
            <person name="Mortensen U.H."/>
            <person name="Andersen M.R."/>
            <person name="Baker S.E."/>
        </authorList>
    </citation>
    <scope>NUCLEOTIDE SEQUENCE [LARGE SCALE GENOMIC DNA]</scope>
    <source>
        <strain evidence="6 7">IBT 23096</strain>
    </source>
</reference>
<dbReference type="InterPro" id="IPR021858">
    <property type="entry name" value="Fun_TF"/>
</dbReference>
<dbReference type="RefSeq" id="XP_024708472.1">
    <property type="nucleotide sequence ID" value="XM_024852126.1"/>
</dbReference>
<accession>A0A2I2GJX1</accession>
<dbReference type="EMBL" id="MSFO01000002">
    <property type="protein sequence ID" value="PLB53170.1"/>
    <property type="molecule type" value="Genomic_DNA"/>
</dbReference>
<sequence length="680" mass="76337">MVQPSRDRSLGGCGTCRVRHTKCDETRPFCKVCLLSNLSCTGYDIRLQFIHQGEIEPTAMENTSRFRRPLFTESQRKCLNSSLVRSLSNADPGHALSELEEQTIEAQPADYPLSRGPFGVFQVQPANFNSPPTPIGAEIDPAPDSNALMNDLIDPDLGDTGDTARLLDPTTLELSVDDAIEDSTVLDHDPISLADSLLLEDIGMNDSVARLYDNCENTHFQALDGSIPYHSFLCPSPQGPRFPGDSWLLLANYRDKVVPLLSPLNPSAKSPWHHLVLPCAMNAMAEMTMGGTTSHARSALLHTLLATSASHLQLSCFSCPGEPWNLTVHYYKQRARHDLRRCLQEEASSRVKKAKYKDILMALLSMAILNVFDADADSLLACLLVTEKYICRKGLSKASLSRKTRLLHHCYAYLRIFNESVVLSDVSTDPFHDLGGILDPVASTKAPRFRISRWSDTPDFALTTVKSIELGQHDLHLEYPARWDLTMYPEIFGIPESFLNLMSHVTRLGNERDLLMSGHLDGPSPNTRDFLLRAKLVEEHICRWGPAHDPESSNHNLPMMLAMQKTLLIFFYRRFYDVQATTLQHEVRQVRDLLITSKTASHNVYMIWPGFIAACEALGADLQDYYRGWFTDCFRNTGLRSFQVAGSIAESIWESGRDGKERPLQWPDVVRSSGQRLVLF</sequence>
<keyword evidence="1" id="KW-0805">Transcription regulation</keyword>
<dbReference type="GO" id="GO:0003677">
    <property type="term" value="F:DNA binding"/>
    <property type="evidence" value="ECO:0007669"/>
    <property type="project" value="UniProtKB-KW"/>
</dbReference>
<keyword evidence="7" id="KW-1185">Reference proteome</keyword>
<dbReference type="InterPro" id="IPR036864">
    <property type="entry name" value="Zn2-C6_fun-type_DNA-bd_sf"/>
</dbReference>
<protein>
    <recommendedName>
        <fullName evidence="5">Zn(2)-C6 fungal-type domain-containing protein</fullName>
    </recommendedName>
</protein>
<dbReference type="SMART" id="SM00066">
    <property type="entry name" value="GAL4"/>
    <property type="match status" value="1"/>
</dbReference>
<dbReference type="OrthoDB" id="3477330at2759"/>
<keyword evidence="2" id="KW-0238">DNA-binding</keyword>
<dbReference type="PROSITE" id="PS50048">
    <property type="entry name" value="ZN2_CY6_FUNGAL_2"/>
    <property type="match status" value="1"/>
</dbReference>
<dbReference type="SUPFAM" id="SSF57701">
    <property type="entry name" value="Zn2/Cys6 DNA-binding domain"/>
    <property type="match status" value="1"/>
</dbReference>
<evidence type="ECO:0000256" key="1">
    <source>
        <dbReference type="ARBA" id="ARBA00023015"/>
    </source>
</evidence>
<dbReference type="InterPro" id="IPR050675">
    <property type="entry name" value="OAF3"/>
</dbReference>
<dbReference type="Pfam" id="PF11951">
    <property type="entry name" value="Fungal_trans_2"/>
    <property type="match status" value="1"/>
</dbReference>
<evidence type="ECO:0000259" key="5">
    <source>
        <dbReference type="PROSITE" id="PS50048"/>
    </source>
</evidence>
<evidence type="ECO:0000313" key="7">
    <source>
        <dbReference type="Proteomes" id="UP000234275"/>
    </source>
</evidence>
<evidence type="ECO:0000256" key="2">
    <source>
        <dbReference type="ARBA" id="ARBA00023125"/>
    </source>
</evidence>
<dbReference type="VEuPathDB" id="FungiDB:P170DRAFT_462945"/>
<dbReference type="GeneID" id="36559824"/>
<keyword evidence="3" id="KW-0804">Transcription</keyword>
<keyword evidence="4" id="KW-0539">Nucleus</keyword>
<dbReference type="PANTHER" id="PTHR31069:SF32">
    <property type="entry name" value="ARGININE METABOLISM REGULATION PROTEIN II"/>
    <property type="match status" value="1"/>
</dbReference>
<organism evidence="6 7">
    <name type="scientific">Aspergillus steynii IBT 23096</name>
    <dbReference type="NCBI Taxonomy" id="1392250"/>
    <lineage>
        <taxon>Eukaryota</taxon>
        <taxon>Fungi</taxon>
        <taxon>Dikarya</taxon>
        <taxon>Ascomycota</taxon>
        <taxon>Pezizomycotina</taxon>
        <taxon>Eurotiomycetes</taxon>
        <taxon>Eurotiomycetidae</taxon>
        <taxon>Eurotiales</taxon>
        <taxon>Aspergillaceae</taxon>
        <taxon>Aspergillus</taxon>
        <taxon>Aspergillus subgen. Circumdati</taxon>
    </lineage>
</organism>
<dbReference type="InterPro" id="IPR001138">
    <property type="entry name" value="Zn2Cys6_DnaBD"/>
</dbReference>
<dbReference type="Proteomes" id="UP000234275">
    <property type="component" value="Unassembled WGS sequence"/>
</dbReference>
<dbReference type="PROSITE" id="PS00463">
    <property type="entry name" value="ZN2_CY6_FUNGAL_1"/>
    <property type="match status" value="1"/>
</dbReference>
<comment type="caution">
    <text evidence="6">The sequence shown here is derived from an EMBL/GenBank/DDBJ whole genome shotgun (WGS) entry which is preliminary data.</text>
</comment>
<evidence type="ECO:0000256" key="3">
    <source>
        <dbReference type="ARBA" id="ARBA00023163"/>
    </source>
</evidence>
<dbReference type="GO" id="GO:0008270">
    <property type="term" value="F:zinc ion binding"/>
    <property type="evidence" value="ECO:0007669"/>
    <property type="project" value="InterPro"/>
</dbReference>
<gene>
    <name evidence="6" type="ORF">P170DRAFT_462945</name>
</gene>
<feature type="domain" description="Zn(2)-C6 fungal-type" evidence="5">
    <location>
        <begin position="12"/>
        <end position="41"/>
    </location>
</feature>
<dbReference type="CDD" id="cd00067">
    <property type="entry name" value="GAL4"/>
    <property type="match status" value="1"/>
</dbReference>
<name>A0A2I2GJX1_9EURO</name>
<evidence type="ECO:0000256" key="4">
    <source>
        <dbReference type="ARBA" id="ARBA00023242"/>
    </source>
</evidence>
<dbReference type="AlphaFoldDB" id="A0A2I2GJX1"/>